<dbReference type="EMBL" id="JAXCGZ010019063">
    <property type="protein sequence ID" value="KAK7066687.1"/>
    <property type="molecule type" value="Genomic_DNA"/>
</dbReference>
<name>A0AAN8WI78_HALRR</name>
<proteinExistence type="predicted"/>
<protein>
    <submittedName>
        <fullName evidence="1">Uncharacterized protein</fullName>
    </submittedName>
</protein>
<evidence type="ECO:0000313" key="1">
    <source>
        <dbReference type="EMBL" id="KAK7066687.1"/>
    </source>
</evidence>
<sequence>MASEKSGENGFLSPGSLRNSLADDACSEILRVEQRDQEEVLRKRTALSKLVSTIQLLRTWATGSSPQEPERPDSFLEKMAMAGQVKESDETHHTWCCGAMRGYFAIDTTKPAHYKVS</sequence>
<dbReference type="Proteomes" id="UP001381693">
    <property type="component" value="Unassembled WGS sequence"/>
</dbReference>
<evidence type="ECO:0000313" key="2">
    <source>
        <dbReference type="Proteomes" id="UP001381693"/>
    </source>
</evidence>
<keyword evidence="2" id="KW-1185">Reference proteome</keyword>
<reference evidence="1 2" key="1">
    <citation type="submission" date="2023-11" db="EMBL/GenBank/DDBJ databases">
        <title>Halocaridina rubra genome assembly.</title>
        <authorList>
            <person name="Smith C."/>
        </authorList>
    </citation>
    <scope>NUCLEOTIDE SEQUENCE [LARGE SCALE GENOMIC DNA]</scope>
    <source>
        <strain evidence="1">EP-1</strain>
        <tissue evidence="1">Whole</tissue>
    </source>
</reference>
<gene>
    <name evidence="1" type="ORF">SK128_014304</name>
</gene>
<organism evidence="1 2">
    <name type="scientific">Halocaridina rubra</name>
    <name type="common">Hawaiian red shrimp</name>
    <dbReference type="NCBI Taxonomy" id="373956"/>
    <lineage>
        <taxon>Eukaryota</taxon>
        <taxon>Metazoa</taxon>
        <taxon>Ecdysozoa</taxon>
        <taxon>Arthropoda</taxon>
        <taxon>Crustacea</taxon>
        <taxon>Multicrustacea</taxon>
        <taxon>Malacostraca</taxon>
        <taxon>Eumalacostraca</taxon>
        <taxon>Eucarida</taxon>
        <taxon>Decapoda</taxon>
        <taxon>Pleocyemata</taxon>
        <taxon>Caridea</taxon>
        <taxon>Atyoidea</taxon>
        <taxon>Atyidae</taxon>
        <taxon>Halocaridina</taxon>
    </lineage>
</organism>
<dbReference type="AlphaFoldDB" id="A0AAN8WI78"/>
<comment type="caution">
    <text evidence="1">The sequence shown here is derived from an EMBL/GenBank/DDBJ whole genome shotgun (WGS) entry which is preliminary data.</text>
</comment>
<accession>A0AAN8WI78</accession>